<organism evidence="1 2">
    <name type="scientific">Pristionchus entomophagus</name>
    <dbReference type="NCBI Taxonomy" id="358040"/>
    <lineage>
        <taxon>Eukaryota</taxon>
        <taxon>Metazoa</taxon>
        <taxon>Ecdysozoa</taxon>
        <taxon>Nematoda</taxon>
        <taxon>Chromadorea</taxon>
        <taxon>Rhabditida</taxon>
        <taxon>Rhabditina</taxon>
        <taxon>Diplogasteromorpha</taxon>
        <taxon>Diplogasteroidea</taxon>
        <taxon>Neodiplogasteridae</taxon>
        <taxon>Pristionchus</taxon>
    </lineage>
</organism>
<accession>A0AAV5S8I4</accession>
<name>A0AAV5S8I4_9BILA</name>
<dbReference type="Proteomes" id="UP001432027">
    <property type="component" value="Unassembled WGS sequence"/>
</dbReference>
<keyword evidence="2" id="KW-1185">Reference proteome</keyword>
<dbReference type="AlphaFoldDB" id="A0AAV5S8I4"/>
<evidence type="ECO:0000313" key="1">
    <source>
        <dbReference type="EMBL" id="GMS79346.1"/>
    </source>
</evidence>
<feature type="non-terminal residue" evidence="1">
    <location>
        <position position="1"/>
    </location>
</feature>
<evidence type="ECO:0000313" key="2">
    <source>
        <dbReference type="Proteomes" id="UP001432027"/>
    </source>
</evidence>
<protein>
    <submittedName>
        <fullName evidence="1">Uncharacterized protein</fullName>
    </submittedName>
</protein>
<dbReference type="EMBL" id="BTSX01000001">
    <property type="protein sequence ID" value="GMS79346.1"/>
    <property type="molecule type" value="Genomic_DNA"/>
</dbReference>
<comment type="caution">
    <text evidence="1">The sequence shown here is derived from an EMBL/GenBank/DDBJ whole genome shotgun (WGS) entry which is preliminary data.</text>
</comment>
<sequence length="80" mass="8695">PDIDSPLDNRRSFKMMVRSDLAVGEDTIKLCCIAEIDALRGDEPIEFKSGKATGPILKAKNVVKIELAGIRSLVVGKKGR</sequence>
<reference evidence="1" key="1">
    <citation type="submission" date="2023-10" db="EMBL/GenBank/DDBJ databases">
        <title>Genome assembly of Pristionchus species.</title>
        <authorList>
            <person name="Yoshida K."/>
            <person name="Sommer R.J."/>
        </authorList>
    </citation>
    <scope>NUCLEOTIDE SEQUENCE</scope>
    <source>
        <strain evidence="1">RS0144</strain>
    </source>
</reference>
<proteinExistence type="predicted"/>
<gene>
    <name evidence="1" type="ORF">PENTCL1PPCAC_1521</name>
</gene>